<gene>
    <name evidence="1" type="ORF">K1I37_10705</name>
</gene>
<name>T0CDF5_ALIAG</name>
<dbReference type="KEGG" id="aaco:K1I37_10705"/>
<dbReference type="PANTHER" id="PTHR46658">
    <property type="entry name" value="CYS OR MET METABOLISM PYRIDOXAL-PHOSPHATE-DEPENDENT ENZYME"/>
    <property type="match status" value="1"/>
</dbReference>
<dbReference type="InterPro" id="IPR015424">
    <property type="entry name" value="PyrdxlP-dep_Trfase"/>
</dbReference>
<dbReference type="PANTHER" id="PTHR46658:SF1">
    <property type="entry name" value="CYS OR MET METABOLISM PYRIDOXAL-PHOSPHATE-DEPENDENT ENZYME"/>
    <property type="match status" value="1"/>
</dbReference>
<dbReference type="OrthoDB" id="9764766at2"/>
<evidence type="ECO:0000313" key="1">
    <source>
        <dbReference type="EMBL" id="UNO47217.1"/>
    </source>
</evidence>
<dbReference type="InterPro" id="IPR015421">
    <property type="entry name" value="PyrdxlP-dep_Trfase_major"/>
</dbReference>
<sequence length="425" mass="45220">MNHKTIEYIRQCEREIGRALEQVDAVALANQERVLEAFWQHRISQTDLLGSTGYGLSDDGRDKFEAAFADVFGAQGALVRPQIVSGTHALTLGMFGVLRPGDEVLFATGSPYDTLHGVVGLRSEKGSLAEWGIRAKIVDLSADGEIDVEAILRHLGEHTKLVMFQRSRGYGDRKALSIEALGSAFSEIKAKAPHALIGVDNCYGEFVEAQEPSHVGADLVMGSLIKNPGAGIAPTGGYIAGSSEVIEQVAARLVAPGTGAEYGPTGPYLQLFYQALFLAPHVVAQAVKASILFAQALQGLGYRVSPGPTEPRSDLILSVELGSPDKLLAFCRAVQRAAPIDAHVRPEADAMAGYADAVVMAAGTFIQGASLELSADAPMRPPYTAYVQGGLTYEHAVIALGKILEQLAPELTGMDRPIQVICQET</sequence>
<dbReference type="eggNOG" id="COG4100">
    <property type="taxonomic scope" value="Bacteria"/>
</dbReference>
<dbReference type="RefSeq" id="WP_021295515.1">
    <property type="nucleotide sequence ID" value="NZ_AURB01000074.1"/>
</dbReference>
<proteinExistence type="predicted"/>
<dbReference type="EMBL" id="CP080467">
    <property type="protein sequence ID" value="UNO47217.1"/>
    <property type="molecule type" value="Genomic_DNA"/>
</dbReference>
<dbReference type="InterPro" id="IPR009651">
    <property type="entry name" value="Met_g_lyase_put"/>
</dbReference>
<organism evidence="1 2">
    <name type="scientific">Alicyclobacillus acidoterrestris (strain ATCC 49025 / DSM 3922 / CIP 106132 / NCIMB 13137 / GD3B)</name>
    <dbReference type="NCBI Taxonomy" id="1356854"/>
    <lineage>
        <taxon>Bacteria</taxon>
        <taxon>Bacillati</taxon>
        <taxon>Bacillota</taxon>
        <taxon>Bacilli</taxon>
        <taxon>Bacillales</taxon>
        <taxon>Alicyclobacillaceae</taxon>
        <taxon>Alicyclobacillus</taxon>
    </lineage>
</organism>
<dbReference type="Pfam" id="PF06838">
    <property type="entry name" value="Met_gamma_lyase"/>
    <property type="match status" value="1"/>
</dbReference>
<accession>T0CDF5</accession>
<dbReference type="STRING" id="1356854.N007_21020"/>
<dbReference type="Gene3D" id="3.90.1150.60">
    <property type="entry name" value="Methioning gamme-lyase, C-terminal domain"/>
    <property type="match status" value="1"/>
</dbReference>
<protein>
    <submittedName>
        <fullName evidence="1">Methionine gamma-lyase family protein</fullName>
    </submittedName>
</protein>
<reference evidence="2" key="1">
    <citation type="journal article" date="2022" name="G3 (Bethesda)">
        <title>Unveiling the complete genome sequence of Alicyclobacillus acidoterrestris DSM 3922T, a taint-producing strain.</title>
        <authorList>
            <person name="Leonardo I.C."/>
            <person name="Barreto Crespo M.T."/>
            <person name="Gaspar F.B."/>
        </authorList>
    </citation>
    <scope>NUCLEOTIDE SEQUENCE [LARGE SCALE GENOMIC DNA]</scope>
    <source>
        <strain evidence="2">DSM 3922</strain>
    </source>
</reference>
<evidence type="ECO:0000313" key="2">
    <source>
        <dbReference type="Proteomes" id="UP000829401"/>
    </source>
</evidence>
<dbReference type="AlphaFoldDB" id="T0CDF5"/>
<accession>A0A9E6ZDL8</accession>
<keyword evidence="2" id="KW-1185">Reference proteome</keyword>
<dbReference type="Gene3D" id="3.40.640.10">
    <property type="entry name" value="Type I PLP-dependent aspartate aminotransferase-like (Major domain)"/>
    <property type="match status" value="1"/>
</dbReference>
<dbReference type="Proteomes" id="UP000829401">
    <property type="component" value="Chromosome"/>
</dbReference>
<dbReference type="SUPFAM" id="SSF53383">
    <property type="entry name" value="PLP-dependent transferases"/>
    <property type="match status" value="1"/>
</dbReference>